<protein>
    <submittedName>
        <fullName evidence="2">Uncharacterized protein</fullName>
    </submittedName>
</protein>
<evidence type="ECO:0000313" key="2">
    <source>
        <dbReference type="EMBL" id="PWN57913.1"/>
    </source>
</evidence>
<dbReference type="EMBL" id="PPEG02000019">
    <property type="protein sequence ID" value="PWN57913.1"/>
    <property type="molecule type" value="Genomic_DNA"/>
</dbReference>
<comment type="caution">
    <text evidence="2">The sequence shown here is derived from an EMBL/GenBank/DDBJ whole genome shotgun (WGS) entry which is preliminary data.</text>
</comment>
<dbReference type="RefSeq" id="WP_109739373.1">
    <property type="nucleotide sequence ID" value="NZ_PPEG02000019.1"/>
</dbReference>
<keyword evidence="1" id="KW-1133">Transmembrane helix</keyword>
<organism evidence="2 3">
    <name type="scientific">Chryseobacterium viscerum</name>
    <dbReference type="NCBI Taxonomy" id="1037377"/>
    <lineage>
        <taxon>Bacteria</taxon>
        <taxon>Pseudomonadati</taxon>
        <taxon>Bacteroidota</taxon>
        <taxon>Flavobacteriia</taxon>
        <taxon>Flavobacteriales</taxon>
        <taxon>Weeksellaceae</taxon>
        <taxon>Chryseobacterium group</taxon>
        <taxon>Chryseobacterium</taxon>
    </lineage>
</organism>
<dbReference type="AlphaFoldDB" id="A0A316WC66"/>
<accession>A0A316WC66</accession>
<gene>
    <name evidence="2" type="ORF">C1634_025510</name>
</gene>
<evidence type="ECO:0000313" key="3">
    <source>
        <dbReference type="Proteomes" id="UP000236413"/>
    </source>
</evidence>
<feature type="transmembrane region" description="Helical" evidence="1">
    <location>
        <begin position="361"/>
        <end position="381"/>
    </location>
</feature>
<sequence>MLDLLKELFSNKINETANLFTFSFLITDVKQINLLQEVEIDNILNEKRNPVSDTELQVGQTYIFDLAWTSLRRHNFYTTCSDFVKFNNKDKSEEFYILEIDCTERDIDNFFIKNYNDLILIKDFIIKISNDNIQEKYLIYFENRYLKIPNLLSSNSISKIKYVLEKDLLENFFNDYEKSSNEIKVIFKSELINFLDDITEGERLTFLYCNFSDFYKRCIIGYEYYIKDFSYIKVKTELDNAVLDFSKNIRTVVNDSQNKLIIIPAAVVLAFTTFEIKEPFNTKNIFVLASSVLFAYMMDSFVNNQDSALKIIKTNVINYKTLFFNKNKSKTENLNGMILDSFVKADDELQRQENWMLGIKIINWIIPVLLLVYLLTLIYNLRS</sequence>
<evidence type="ECO:0000256" key="1">
    <source>
        <dbReference type="SAM" id="Phobius"/>
    </source>
</evidence>
<proteinExistence type="predicted"/>
<name>A0A316WC66_9FLAO</name>
<reference evidence="2 3" key="1">
    <citation type="submission" date="2018-04" db="EMBL/GenBank/DDBJ databases">
        <title>Chryseobacterium oncorhynchi 701B-08T from rainbow trout, and Chryseobacterium viscerum 687B-08T from diseased fish.</title>
        <authorList>
            <person name="Jeong J.-J."/>
            <person name="Lee Y.J."/>
            <person name="Pathiraja D."/>
            <person name="Park B."/>
            <person name="Choi I.-G."/>
            <person name="Kim K.D."/>
        </authorList>
    </citation>
    <scope>NUCLEOTIDE SEQUENCE [LARGE SCALE GENOMIC DNA]</scope>
    <source>
        <strain evidence="2 3">687B-08</strain>
    </source>
</reference>
<keyword evidence="1" id="KW-0472">Membrane</keyword>
<dbReference type="Proteomes" id="UP000236413">
    <property type="component" value="Unassembled WGS sequence"/>
</dbReference>
<keyword evidence="1" id="KW-0812">Transmembrane</keyword>